<comment type="caution">
    <text evidence="2">The sequence shown here is derived from an EMBL/GenBank/DDBJ whole genome shotgun (WGS) entry which is preliminary data.</text>
</comment>
<name>A0A401TF33_CHIPU</name>
<proteinExistence type="predicted"/>
<dbReference type="EMBL" id="BEZZ01059514">
    <property type="protein sequence ID" value="GCC41225.1"/>
    <property type="molecule type" value="Genomic_DNA"/>
</dbReference>
<evidence type="ECO:0000313" key="3">
    <source>
        <dbReference type="Proteomes" id="UP000287033"/>
    </source>
</evidence>
<organism evidence="2 3">
    <name type="scientific">Chiloscyllium punctatum</name>
    <name type="common">Brownbanded bambooshark</name>
    <name type="synonym">Hemiscyllium punctatum</name>
    <dbReference type="NCBI Taxonomy" id="137246"/>
    <lineage>
        <taxon>Eukaryota</taxon>
        <taxon>Metazoa</taxon>
        <taxon>Chordata</taxon>
        <taxon>Craniata</taxon>
        <taxon>Vertebrata</taxon>
        <taxon>Chondrichthyes</taxon>
        <taxon>Elasmobranchii</taxon>
        <taxon>Galeomorphii</taxon>
        <taxon>Galeoidea</taxon>
        <taxon>Orectolobiformes</taxon>
        <taxon>Hemiscylliidae</taxon>
        <taxon>Chiloscyllium</taxon>
    </lineage>
</organism>
<keyword evidence="3" id="KW-1185">Reference proteome</keyword>
<dbReference type="AlphaFoldDB" id="A0A401TF33"/>
<protein>
    <submittedName>
        <fullName evidence="2">Uncharacterized protein</fullName>
    </submittedName>
</protein>
<accession>A0A401TF33</accession>
<feature type="compositionally biased region" description="Basic and acidic residues" evidence="1">
    <location>
        <begin position="95"/>
        <end position="109"/>
    </location>
</feature>
<dbReference type="Proteomes" id="UP000287033">
    <property type="component" value="Unassembled WGS sequence"/>
</dbReference>
<evidence type="ECO:0000256" key="1">
    <source>
        <dbReference type="SAM" id="MobiDB-lite"/>
    </source>
</evidence>
<sequence>MSINTTIEKKSSHSLSNHRLMGLISAVGEVLIIWSESMMESEHYFVKGTWRYHQISLMKKQRSHDKVDVVDAVCLNFKKAIDKLPLKGPLGKTEAGGRNEMTQEQKKGP</sequence>
<feature type="region of interest" description="Disordered" evidence="1">
    <location>
        <begin position="87"/>
        <end position="109"/>
    </location>
</feature>
<reference evidence="2 3" key="1">
    <citation type="journal article" date="2018" name="Nat. Ecol. Evol.">
        <title>Shark genomes provide insights into elasmobranch evolution and the origin of vertebrates.</title>
        <authorList>
            <person name="Hara Y"/>
            <person name="Yamaguchi K"/>
            <person name="Onimaru K"/>
            <person name="Kadota M"/>
            <person name="Koyanagi M"/>
            <person name="Keeley SD"/>
            <person name="Tatsumi K"/>
            <person name="Tanaka K"/>
            <person name="Motone F"/>
            <person name="Kageyama Y"/>
            <person name="Nozu R"/>
            <person name="Adachi N"/>
            <person name="Nishimura O"/>
            <person name="Nakagawa R"/>
            <person name="Tanegashima C"/>
            <person name="Kiyatake I"/>
            <person name="Matsumoto R"/>
            <person name="Murakumo K"/>
            <person name="Nishida K"/>
            <person name="Terakita A"/>
            <person name="Kuratani S"/>
            <person name="Sato K"/>
            <person name="Hyodo S Kuraku.S."/>
        </authorList>
    </citation>
    <scope>NUCLEOTIDE SEQUENCE [LARGE SCALE GENOMIC DNA]</scope>
</reference>
<gene>
    <name evidence="2" type="ORF">chiPu_0025486</name>
</gene>
<evidence type="ECO:0000313" key="2">
    <source>
        <dbReference type="EMBL" id="GCC41225.1"/>
    </source>
</evidence>